<gene>
    <name evidence="1" type="ORF">EZH24_13180</name>
</gene>
<keyword evidence="2" id="KW-1185">Reference proteome</keyword>
<organism evidence="1 2">
    <name type="scientific">Brachyspira catarrhinii</name>
    <dbReference type="NCBI Taxonomy" id="2528966"/>
    <lineage>
        <taxon>Bacteria</taxon>
        <taxon>Pseudomonadati</taxon>
        <taxon>Spirochaetota</taxon>
        <taxon>Spirochaetia</taxon>
        <taxon>Brachyspirales</taxon>
        <taxon>Brachyspiraceae</taxon>
        <taxon>Brachyspira</taxon>
    </lineage>
</organism>
<name>A0ABY2TLW0_9SPIR</name>
<reference evidence="1 2" key="1">
    <citation type="journal article" date="2019" name="Anaerobe">
        <title>Brachyspira catarrhinii sp. nov., an anaerobic intestinal spirochaete isolated from vervet monkeys may have been misidentified as Brachyspira aalborgi in previous studies.</title>
        <authorList>
            <person name="Phillips N.D."/>
            <person name="La T."/>
            <person name="Hampson D.J."/>
        </authorList>
    </citation>
    <scope>NUCLEOTIDE SEQUENCE [LARGE SCALE GENOMIC DNA]</scope>
    <source>
        <strain evidence="1 2">Z12</strain>
    </source>
</reference>
<protein>
    <submittedName>
        <fullName evidence="1">Uncharacterized protein</fullName>
    </submittedName>
</protein>
<evidence type="ECO:0000313" key="1">
    <source>
        <dbReference type="EMBL" id="TKZ22853.1"/>
    </source>
</evidence>
<evidence type="ECO:0000313" key="2">
    <source>
        <dbReference type="Proteomes" id="UP000310168"/>
    </source>
</evidence>
<dbReference type="EMBL" id="SJDU01000719">
    <property type="protein sequence ID" value="TKZ22853.1"/>
    <property type="molecule type" value="Genomic_DNA"/>
</dbReference>
<comment type="caution">
    <text evidence="1">The sequence shown here is derived from an EMBL/GenBank/DDBJ whole genome shotgun (WGS) entry which is preliminary data.</text>
</comment>
<dbReference type="Proteomes" id="UP000310168">
    <property type="component" value="Unassembled WGS sequence"/>
</dbReference>
<accession>A0ABY2TLW0</accession>
<sequence>MKNNTQTLSVEVKLTHAQEITAGDTEIQFVAEALREAQILLTDEADANNESIFQYDSYDNTGKYYIYKNTTADSVFSYDMSKKVNQFMNRLKRSAAFVNYFTDATFNNDIASVSGDDKSITFSLTFVMKDAYELADNKINIKVTSVLEGTQWVIPSN</sequence>
<proteinExistence type="predicted"/>